<evidence type="ECO:0000313" key="1">
    <source>
        <dbReference type="EMBL" id="MBR0799979.1"/>
    </source>
</evidence>
<dbReference type="EMBL" id="JAFCJH010000046">
    <property type="protein sequence ID" value="MBR0799979.1"/>
    <property type="molecule type" value="Genomic_DNA"/>
</dbReference>
<proteinExistence type="predicted"/>
<evidence type="ECO:0008006" key="3">
    <source>
        <dbReference type="Google" id="ProtNLM"/>
    </source>
</evidence>
<keyword evidence="2" id="KW-1185">Reference proteome</keyword>
<dbReference type="Proteomes" id="UP001315278">
    <property type="component" value="Unassembled WGS sequence"/>
</dbReference>
<organism evidence="1 2">
    <name type="scientific">Bradyrhizobium jicamae</name>
    <dbReference type="NCBI Taxonomy" id="280332"/>
    <lineage>
        <taxon>Bacteria</taxon>
        <taxon>Pseudomonadati</taxon>
        <taxon>Pseudomonadota</taxon>
        <taxon>Alphaproteobacteria</taxon>
        <taxon>Hyphomicrobiales</taxon>
        <taxon>Nitrobacteraceae</taxon>
        <taxon>Bradyrhizobium</taxon>
    </lineage>
</organism>
<gene>
    <name evidence="1" type="ORF">JQ615_31895</name>
</gene>
<accession>A0ABS5FT79</accession>
<reference evidence="2" key="1">
    <citation type="journal article" date="2021" name="ISME J.">
        <title>Evolutionary origin and ecological implication of a unique nif island in free-living Bradyrhizobium lineages.</title>
        <authorList>
            <person name="Tao J."/>
        </authorList>
    </citation>
    <scope>NUCLEOTIDE SEQUENCE [LARGE SCALE GENOMIC DNA]</scope>
    <source>
        <strain evidence="2">SZCCT0434</strain>
    </source>
</reference>
<sequence length="78" mass="8547">MTLQFSQRGKEYLKTAQTLLRTAKTMTDQAIAAQLKALADDYERLAEKASLDDAAKALARSYADRSDRAVESSATCSD</sequence>
<dbReference type="RefSeq" id="WP_212494572.1">
    <property type="nucleotide sequence ID" value="NZ_JAFCJH010000046.1"/>
</dbReference>
<protein>
    <recommendedName>
        <fullName evidence="3">Phasin domain-containing protein</fullName>
    </recommendedName>
</protein>
<comment type="caution">
    <text evidence="1">The sequence shown here is derived from an EMBL/GenBank/DDBJ whole genome shotgun (WGS) entry which is preliminary data.</text>
</comment>
<evidence type="ECO:0000313" key="2">
    <source>
        <dbReference type="Proteomes" id="UP001315278"/>
    </source>
</evidence>
<name>A0ABS5FT79_9BRAD</name>